<dbReference type="GO" id="GO:0046872">
    <property type="term" value="F:metal ion binding"/>
    <property type="evidence" value="ECO:0007669"/>
    <property type="project" value="UniProtKB-KW"/>
</dbReference>
<organism evidence="12 13">
    <name type="scientific">Heracleum sosnowskyi</name>
    <dbReference type="NCBI Taxonomy" id="360622"/>
    <lineage>
        <taxon>Eukaryota</taxon>
        <taxon>Viridiplantae</taxon>
        <taxon>Streptophyta</taxon>
        <taxon>Embryophyta</taxon>
        <taxon>Tracheophyta</taxon>
        <taxon>Spermatophyta</taxon>
        <taxon>Magnoliopsida</taxon>
        <taxon>eudicotyledons</taxon>
        <taxon>Gunneridae</taxon>
        <taxon>Pentapetalae</taxon>
        <taxon>asterids</taxon>
        <taxon>campanulids</taxon>
        <taxon>Apiales</taxon>
        <taxon>Apiaceae</taxon>
        <taxon>Apioideae</taxon>
        <taxon>apioid superclade</taxon>
        <taxon>Tordylieae</taxon>
        <taxon>Tordyliinae</taxon>
        <taxon>Heracleum</taxon>
    </lineage>
</organism>
<evidence type="ECO:0000256" key="3">
    <source>
        <dbReference type="ARBA" id="ARBA00008895"/>
    </source>
</evidence>
<evidence type="ECO:0000259" key="11">
    <source>
        <dbReference type="Pfam" id="PF00149"/>
    </source>
</evidence>
<keyword evidence="5" id="KW-0479">Metal-binding</keyword>
<evidence type="ECO:0000256" key="9">
    <source>
        <dbReference type="ARBA" id="ARBA00023211"/>
    </source>
</evidence>
<evidence type="ECO:0000256" key="7">
    <source>
        <dbReference type="ARBA" id="ARBA00022989"/>
    </source>
</evidence>
<dbReference type="Proteomes" id="UP001237642">
    <property type="component" value="Unassembled WGS sequence"/>
</dbReference>
<protein>
    <submittedName>
        <fullName evidence="12">Calcineurin-like metallo-phosphoesterase superfamily protein</fullName>
    </submittedName>
</protein>
<name>A0AAD8MVP0_9APIA</name>
<dbReference type="Pfam" id="PF00149">
    <property type="entry name" value="Metallophos"/>
    <property type="match status" value="1"/>
</dbReference>
<dbReference type="PANTHER" id="PTHR13315">
    <property type="entry name" value="METALLO PHOSPHOESTERASE RELATED"/>
    <property type="match status" value="1"/>
</dbReference>
<dbReference type="AlphaFoldDB" id="A0AAD8MVP0"/>
<dbReference type="PANTHER" id="PTHR13315:SF0">
    <property type="entry name" value="METALLOPHOSPHOESTERASE 1"/>
    <property type="match status" value="1"/>
</dbReference>
<evidence type="ECO:0000256" key="6">
    <source>
        <dbReference type="ARBA" id="ARBA00022801"/>
    </source>
</evidence>
<evidence type="ECO:0000256" key="8">
    <source>
        <dbReference type="ARBA" id="ARBA00023136"/>
    </source>
</evidence>
<feature type="signal peptide" evidence="10">
    <location>
        <begin position="1"/>
        <end position="23"/>
    </location>
</feature>
<reference evidence="12" key="1">
    <citation type="submission" date="2023-02" db="EMBL/GenBank/DDBJ databases">
        <title>Genome of toxic invasive species Heracleum sosnowskyi carries increased number of genes despite the absence of recent whole-genome duplications.</title>
        <authorList>
            <person name="Schelkunov M."/>
            <person name="Shtratnikova V."/>
            <person name="Makarenko M."/>
            <person name="Klepikova A."/>
            <person name="Omelchenko D."/>
            <person name="Novikova G."/>
            <person name="Obukhova E."/>
            <person name="Bogdanov V."/>
            <person name="Penin A."/>
            <person name="Logacheva M."/>
        </authorList>
    </citation>
    <scope>NUCLEOTIDE SEQUENCE</scope>
    <source>
        <strain evidence="12">Hsosn_3</strain>
        <tissue evidence="12">Leaf</tissue>
    </source>
</reference>
<keyword evidence="7" id="KW-1133">Transmembrane helix</keyword>
<dbReference type="FunFam" id="3.60.21.10:FF:000135">
    <property type="entry name" value="Os06g0222800 protein"/>
    <property type="match status" value="1"/>
</dbReference>
<evidence type="ECO:0000256" key="2">
    <source>
        <dbReference type="ARBA" id="ARBA00004141"/>
    </source>
</evidence>
<sequence length="380" mass="42819">MALIKLLPFIIIIILIIYEDRISTPSCKLVPGPNSPEKIAGENGQSSEEDLKVMIVANLLLLGSEAGYFNFFFRDYYLSKFFKKSSQLLKPDMLLVLGDVSARGAELTRSNWSSVIQQFHSMLGPFLGLPYHVLLGDRDIGGCSDLNSRSVRWISSKFPGLDSSGCSAFRISNISFVSLNSVPLLCGDNSIRFSVEKTVETESTELQKETEETELKQVAKDVTLKDFSWRKNALLSGTGPVLLLHMPLHLRANNYQDSTMYDENPECIHWDATRTESRGLAGVGPYELWHTLPPNATEYIFQALKPRIIFSAHTHKFCDRTHYDGTREITVPSMSWEAIDDPGFVVASFKNNRKSVIPFSLGLWRLDIQHLLQQDAEIQH</sequence>
<accession>A0AAD8MVP0</accession>
<comment type="subcellular location">
    <subcellularLocation>
        <location evidence="2">Membrane</location>
        <topology evidence="2">Multi-pass membrane protein</topology>
    </subcellularLocation>
</comment>
<dbReference type="Gene3D" id="3.60.21.10">
    <property type="match status" value="1"/>
</dbReference>
<reference evidence="12" key="2">
    <citation type="submission" date="2023-05" db="EMBL/GenBank/DDBJ databases">
        <authorList>
            <person name="Schelkunov M.I."/>
        </authorList>
    </citation>
    <scope>NUCLEOTIDE SEQUENCE</scope>
    <source>
        <strain evidence="12">Hsosn_3</strain>
        <tissue evidence="12">Leaf</tissue>
    </source>
</reference>
<keyword evidence="8" id="KW-0472">Membrane</keyword>
<keyword evidence="9" id="KW-0464">Manganese</keyword>
<evidence type="ECO:0000256" key="10">
    <source>
        <dbReference type="SAM" id="SignalP"/>
    </source>
</evidence>
<gene>
    <name evidence="12" type="ORF">POM88_010361</name>
</gene>
<proteinExistence type="inferred from homology"/>
<dbReference type="GO" id="GO:0016787">
    <property type="term" value="F:hydrolase activity"/>
    <property type="evidence" value="ECO:0007669"/>
    <property type="project" value="UniProtKB-KW"/>
</dbReference>
<dbReference type="GO" id="GO:0006506">
    <property type="term" value="P:GPI anchor biosynthetic process"/>
    <property type="evidence" value="ECO:0007669"/>
    <property type="project" value="InterPro"/>
</dbReference>
<dbReference type="InterPro" id="IPR004843">
    <property type="entry name" value="Calcineurin-like_PHP"/>
</dbReference>
<evidence type="ECO:0000256" key="1">
    <source>
        <dbReference type="ARBA" id="ARBA00001936"/>
    </source>
</evidence>
<evidence type="ECO:0000256" key="4">
    <source>
        <dbReference type="ARBA" id="ARBA00022692"/>
    </source>
</evidence>
<feature type="chain" id="PRO_5042187329" evidence="10">
    <location>
        <begin position="24"/>
        <end position="380"/>
    </location>
</feature>
<evidence type="ECO:0000256" key="5">
    <source>
        <dbReference type="ARBA" id="ARBA00022723"/>
    </source>
</evidence>
<evidence type="ECO:0000313" key="12">
    <source>
        <dbReference type="EMBL" id="KAK1391305.1"/>
    </source>
</evidence>
<dbReference type="InterPro" id="IPR033308">
    <property type="entry name" value="PGAP5/Cdc1/Ted1"/>
</dbReference>
<dbReference type="EMBL" id="JAUIZM010000003">
    <property type="protein sequence ID" value="KAK1391305.1"/>
    <property type="molecule type" value="Genomic_DNA"/>
</dbReference>
<dbReference type="SUPFAM" id="SSF56300">
    <property type="entry name" value="Metallo-dependent phosphatases"/>
    <property type="match status" value="1"/>
</dbReference>
<comment type="cofactor">
    <cofactor evidence="1">
        <name>Mn(2+)</name>
        <dbReference type="ChEBI" id="CHEBI:29035"/>
    </cofactor>
</comment>
<keyword evidence="6" id="KW-0378">Hydrolase</keyword>
<comment type="similarity">
    <text evidence="3">Belongs to the metallophosphoesterase superfamily. MPPE1 family.</text>
</comment>
<comment type="caution">
    <text evidence="12">The sequence shown here is derived from an EMBL/GenBank/DDBJ whole genome shotgun (WGS) entry which is preliminary data.</text>
</comment>
<dbReference type="GO" id="GO:0016020">
    <property type="term" value="C:membrane"/>
    <property type="evidence" value="ECO:0007669"/>
    <property type="project" value="UniProtKB-SubCell"/>
</dbReference>
<feature type="domain" description="Calcineurin-like phosphoesterase" evidence="11">
    <location>
        <begin position="76"/>
        <end position="316"/>
    </location>
</feature>
<dbReference type="InterPro" id="IPR029052">
    <property type="entry name" value="Metallo-depent_PP-like"/>
</dbReference>
<keyword evidence="4" id="KW-0812">Transmembrane</keyword>
<evidence type="ECO:0000313" key="13">
    <source>
        <dbReference type="Proteomes" id="UP001237642"/>
    </source>
</evidence>
<keyword evidence="13" id="KW-1185">Reference proteome</keyword>
<keyword evidence="10" id="KW-0732">Signal</keyword>